<evidence type="ECO:0000256" key="8">
    <source>
        <dbReference type="ARBA" id="ARBA00022927"/>
    </source>
</evidence>
<feature type="binding site" evidence="11">
    <location>
        <position position="51"/>
    </location>
    <ligand>
        <name>GTP</name>
        <dbReference type="ChEBI" id="CHEBI:37565"/>
    </ligand>
</feature>
<accession>A0A7S2AF67</accession>
<feature type="binding site" evidence="11">
    <location>
        <position position="53"/>
    </location>
    <ligand>
        <name>GTP</name>
        <dbReference type="ChEBI" id="CHEBI:37565"/>
    </ligand>
</feature>
<dbReference type="SUPFAM" id="SSF52540">
    <property type="entry name" value="P-loop containing nucleoside triphosphate hydrolases"/>
    <property type="match status" value="1"/>
</dbReference>
<proteinExistence type="inferred from homology"/>
<dbReference type="GO" id="GO:0003924">
    <property type="term" value="F:GTPase activity"/>
    <property type="evidence" value="ECO:0007669"/>
    <property type="project" value="InterPro"/>
</dbReference>
<name>A0A7S2AF67_9DINO</name>
<sequence>MWQDYYATVDGIVFIVDAADRTRFAEVSEELQRLFEAEGLARVPIVILGNKIDIPVAASEDEVRQRIGLPHHLTVGQDAKKGACSVRPVELFMVSIKRRMGYDAAFRWLSEFL</sequence>
<keyword evidence="8" id="KW-0653">Protein transport</keyword>
<dbReference type="PROSITE" id="PS51422">
    <property type="entry name" value="SAR1"/>
    <property type="match status" value="1"/>
</dbReference>
<keyword evidence="5 11" id="KW-0547">Nucleotide-binding</keyword>
<evidence type="ECO:0000256" key="3">
    <source>
        <dbReference type="ARBA" id="ARBA00007507"/>
    </source>
</evidence>
<feature type="binding site" evidence="12">
    <location>
        <begin position="50"/>
        <end position="53"/>
    </location>
    <ligand>
        <name>GTP</name>
        <dbReference type="ChEBI" id="CHEBI:37565"/>
    </ligand>
</feature>
<feature type="binding site" evidence="11">
    <location>
        <position position="96"/>
    </location>
    <ligand>
        <name>GTP</name>
        <dbReference type="ChEBI" id="CHEBI:37565"/>
    </ligand>
</feature>
<dbReference type="SMART" id="SM00178">
    <property type="entry name" value="SAR"/>
    <property type="match status" value="1"/>
</dbReference>
<feature type="binding site" evidence="11">
    <location>
        <position position="50"/>
    </location>
    <ligand>
        <name>GTP</name>
        <dbReference type="ChEBI" id="CHEBI:37565"/>
    </ligand>
</feature>
<reference evidence="13" key="1">
    <citation type="submission" date="2021-01" db="EMBL/GenBank/DDBJ databases">
        <authorList>
            <person name="Corre E."/>
            <person name="Pelletier E."/>
            <person name="Niang G."/>
            <person name="Scheremetjew M."/>
            <person name="Finn R."/>
            <person name="Kale V."/>
            <person name="Holt S."/>
            <person name="Cochrane G."/>
            <person name="Meng A."/>
            <person name="Brown T."/>
            <person name="Cohen L."/>
        </authorList>
    </citation>
    <scope>NUCLEOTIDE SEQUENCE</scope>
    <source>
        <strain evidence="13">CCMP2222</strain>
    </source>
</reference>
<evidence type="ECO:0000256" key="6">
    <source>
        <dbReference type="ARBA" id="ARBA00022824"/>
    </source>
</evidence>
<dbReference type="GO" id="GO:0016192">
    <property type="term" value="P:vesicle-mediated transport"/>
    <property type="evidence" value="ECO:0007669"/>
    <property type="project" value="UniProtKB-KW"/>
</dbReference>
<evidence type="ECO:0000256" key="11">
    <source>
        <dbReference type="PIRSR" id="PIRSR606687-2"/>
    </source>
</evidence>
<evidence type="ECO:0000256" key="12">
    <source>
        <dbReference type="PIRSR" id="PIRSR606689-1"/>
    </source>
</evidence>
<dbReference type="InterPro" id="IPR027417">
    <property type="entry name" value="P-loop_NTPase"/>
</dbReference>
<dbReference type="EMBL" id="HBGQ01005297">
    <property type="protein sequence ID" value="CAD9366231.1"/>
    <property type="molecule type" value="Transcribed_RNA"/>
</dbReference>
<keyword evidence="4" id="KW-0813">Transport</keyword>
<evidence type="ECO:0000256" key="10">
    <source>
        <dbReference type="ARBA" id="ARBA00023134"/>
    </source>
</evidence>
<organism evidence="13">
    <name type="scientific">Alexandrium andersonii</name>
    <dbReference type="NCBI Taxonomy" id="327968"/>
    <lineage>
        <taxon>Eukaryota</taxon>
        <taxon>Sar</taxon>
        <taxon>Alveolata</taxon>
        <taxon>Dinophyceae</taxon>
        <taxon>Gonyaulacales</taxon>
        <taxon>Pyrocystaceae</taxon>
        <taxon>Alexandrium</taxon>
    </lineage>
</organism>
<evidence type="ECO:0000256" key="5">
    <source>
        <dbReference type="ARBA" id="ARBA00022741"/>
    </source>
</evidence>
<dbReference type="GO" id="GO:0005525">
    <property type="term" value="F:GTP binding"/>
    <property type="evidence" value="ECO:0007669"/>
    <property type="project" value="UniProtKB-KW"/>
</dbReference>
<evidence type="ECO:0000256" key="4">
    <source>
        <dbReference type="ARBA" id="ARBA00022448"/>
    </source>
</evidence>
<dbReference type="Gene3D" id="3.40.50.300">
    <property type="entry name" value="P-loop containing nucleotide triphosphate hydrolases"/>
    <property type="match status" value="1"/>
</dbReference>
<evidence type="ECO:0000256" key="2">
    <source>
        <dbReference type="ARBA" id="ARBA00004555"/>
    </source>
</evidence>
<evidence type="ECO:0000256" key="1">
    <source>
        <dbReference type="ARBA" id="ARBA00004240"/>
    </source>
</evidence>
<dbReference type="GO" id="GO:0005783">
    <property type="term" value="C:endoplasmic reticulum"/>
    <property type="evidence" value="ECO:0007669"/>
    <property type="project" value="UniProtKB-SubCell"/>
</dbReference>
<evidence type="ECO:0000256" key="7">
    <source>
        <dbReference type="ARBA" id="ARBA00022892"/>
    </source>
</evidence>
<keyword evidence="9" id="KW-0333">Golgi apparatus</keyword>
<protein>
    <submittedName>
        <fullName evidence="13">Uncharacterized protein</fullName>
    </submittedName>
</protein>
<comment type="subcellular location">
    <subcellularLocation>
        <location evidence="1">Endoplasmic reticulum</location>
    </subcellularLocation>
    <subcellularLocation>
        <location evidence="2">Golgi apparatus</location>
    </subcellularLocation>
</comment>
<evidence type="ECO:0000256" key="9">
    <source>
        <dbReference type="ARBA" id="ARBA00023034"/>
    </source>
</evidence>
<dbReference type="PANTHER" id="PTHR45684">
    <property type="entry name" value="RE74312P"/>
    <property type="match status" value="1"/>
</dbReference>
<dbReference type="Pfam" id="PF00025">
    <property type="entry name" value="Arf"/>
    <property type="match status" value="1"/>
</dbReference>
<keyword evidence="7" id="KW-0931">ER-Golgi transport</keyword>
<dbReference type="GO" id="GO:0005794">
    <property type="term" value="C:Golgi apparatus"/>
    <property type="evidence" value="ECO:0007669"/>
    <property type="project" value="UniProtKB-SubCell"/>
</dbReference>
<gene>
    <name evidence="13" type="ORF">AAND1436_LOCUS2689</name>
</gene>
<dbReference type="PRINTS" id="PR00328">
    <property type="entry name" value="SAR1GTPBP"/>
</dbReference>
<keyword evidence="6" id="KW-0256">Endoplasmic reticulum</keyword>
<dbReference type="InterPro" id="IPR006689">
    <property type="entry name" value="Small_GTPase_ARF/SAR"/>
</dbReference>
<evidence type="ECO:0000313" key="13">
    <source>
        <dbReference type="EMBL" id="CAD9366231.1"/>
    </source>
</evidence>
<dbReference type="InterPro" id="IPR006687">
    <property type="entry name" value="Small_GTPase_SAR1"/>
</dbReference>
<dbReference type="GO" id="GO:0006886">
    <property type="term" value="P:intracellular protein transport"/>
    <property type="evidence" value="ECO:0007669"/>
    <property type="project" value="InterPro"/>
</dbReference>
<comment type="similarity">
    <text evidence="3">Belongs to the small GTPase superfamily. SAR1 family.</text>
</comment>
<dbReference type="AlphaFoldDB" id="A0A7S2AF67"/>
<keyword evidence="10 12" id="KW-0342">GTP-binding</keyword>